<evidence type="ECO:0000313" key="2">
    <source>
        <dbReference type="EMBL" id="KAL0961317.1"/>
    </source>
</evidence>
<feature type="compositionally biased region" description="Polar residues" evidence="1">
    <location>
        <begin position="332"/>
        <end position="343"/>
    </location>
</feature>
<gene>
    <name evidence="2" type="ORF">HGRIS_006275</name>
</gene>
<comment type="caution">
    <text evidence="2">The sequence shown here is derived from an EMBL/GenBank/DDBJ whole genome shotgun (WGS) entry which is preliminary data.</text>
</comment>
<feature type="compositionally biased region" description="Basic and acidic residues" evidence="1">
    <location>
        <begin position="401"/>
        <end position="417"/>
    </location>
</feature>
<evidence type="ECO:0000256" key="1">
    <source>
        <dbReference type="SAM" id="MobiDB-lite"/>
    </source>
</evidence>
<sequence>MPNSQTSPEMDLDTCWCPVCDKQIQPKRFQVPITNQPNDEQATAPPPPPSSPQDEPRKKQQKPRQRVVGGLVQGTGRVKPNGALRHPSPPKQHQPQVKAKPTQPIKYRTVIDQGPLPLFCSDTCKQRDWDFHNPPSPITDSDDSTSPSSLESDSSLPSPPPPSPRQPSDLSPSIATLARIYNFPPLPPVHDYPRERDIPRPEVPAFNSGMMMAARHLEAIVPPKKPRRQFGKYTEPPEPIKIIPGWNDGTSRWRACVYGFAPPPATLAAPLLDDELPAPYKTCVATPHRGRSNANDQVRAPERPAAQRDAETEDLLAMYAQSFKRQPRLSPPASTSETAQSQSPRRRERSLVHPDAEGQLLVPNVKMRLSGGSSASLSSVASSSVPRRSPRSPLAQPAETSDSKSAKTSKSADRSESDALFPSFSRPTFETRSWSYDNVMTYPVMQVPAKKVKKVVKQVVDGVEQSVEVEVDEEPKRLFLFADTVVRRK</sequence>
<dbReference type="Proteomes" id="UP001556367">
    <property type="component" value="Unassembled WGS sequence"/>
</dbReference>
<name>A0ABR3JZN9_9AGAR</name>
<dbReference type="EMBL" id="JASNQZ010000001">
    <property type="protein sequence ID" value="KAL0961317.1"/>
    <property type="molecule type" value="Genomic_DNA"/>
</dbReference>
<feature type="region of interest" description="Disordered" evidence="1">
    <location>
        <begin position="283"/>
        <end position="310"/>
    </location>
</feature>
<protein>
    <submittedName>
        <fullName evidence="2">Uncharacterized protein</fullName>
    </submittedName>
</protein>
<feature type="region of interest" description="Disordered" evidence="1">
    <location>
        <begin position="28"/>
        <end position="174"/>
    </location>
</feature>
<feature type="compositionally biased region" description="Basic and acidic residues" evidence="1">
    <location>
        <begin position="299"/>
        <end position="310"/>
    </location>
</feature>
<organism evidence="2 3">
    <name type="scientific">Hohenbuehelia grisea</name>
    <dbReference type="NCBI Taxonomy" id="104357"/>
    <lineage>
        <taxon>Eukaryota</taxon>
        <taxon>Fungi</taxon>
        <taxon>Dikarya</taxon>
        <taxon>Basidiomycota</taxon>
        <taxon>Agaricomycotina</taxon>
        <taxon>Agaricomycetes</taxon>
        <taxon>Agaricomycetidae</taxon>
        <taxon>Agaricales</taxon>
        <taxon>Pleurotineae</taxon>
        <taxon>Pleurotaceae</taxon>
        <taxon>Hohenbuehelia</taxon>
    </lineage>
</organism>
<feature type="compositionally biased region" description="Low complexity" evidence="1">
    <location>
        <begin position="369"/>
        <end position="395"/>
    </location>
</feature>
<proteinExistence type="predicted"/>
<keyword evidence="3" id="KW-1185">Reference proteome</keyword>
<evidence type="ECO:0000313" key="3">
    <source>
        <dbReference type="Proteomes" id="UP001556367"/>
    </source>
</evidence>
<reference evidence="3" key="1">
    <citation type="submission" date="2024-06" db="EMBL/GenBank/DDBJ databases">
        <title>Multi-omics analyses provide insights into the biosynthesis of the anticancer antibiotic pleurotin in Hohenbuehelia grisea.</title>
        <authorList>
            <person name="Weaver J.A."/>
            <person name="Alberti F."/>
        </authorList>
    </citation>
    <scope>NUCLEOTIDE SEQUENCE [LARGE SCALE GENOMIC DNA]</scope>
    <source>
        <strain evidence="3">T-177</strain>
    </source>
</reference>
<accession>A0ABR3JZN9</accession>
<feature type="region of interest" description="Disordered" evidence="1">
    <location>
        <begin position="324"/>
        <end position="422"/>
    </location>
</feature>
<feature type="compositionally biased region" description="Low complexity" evidence="1">
    <location>
        <begin position="144"/>
        <end position="156"/>
    </location>
</feature>